<dbReference type="OrthoDB" id="9803763at2"/>
<dbReference type="PANTHER" id="PTHR33376">
    <property type="match status" value="1"/>
</dbReference>
<protein>
    <submittedName>
        <fullName evidence="3">C4-dicarboxylate ABC transporter substrate-binding protein</fullName>
    </submittedName>
</protein>
<dbReference type="RefSeq" id="WP_111435610.1">
    <property type="nucleotide sequence ID" value="NZ_JACIGG010000003.1"/>
</dbReference>
<dbReference type="GO" id="GO:0030246">
    <property type="term" value="F:carbohydrate binding"/>
    <property type="evidence" value="ECO:0007669"/>
    <property type="project" value="TreeGrafter"/>
</dbReference>
<evidence type="ECO:0000313" key="4">
    <source>
        <dbReference type="Proteomes" id="UP000249299"/>
    </source>
</evidence>
<evidence type="ECO:0000256" key="2">
    <source>
        <dbReference type="SAM" id="SignalP"/>
    </source>
</evidence>
<feature type="chain" id="PRO_5016309338" evidence="2">
    <location>
        <begin position="24"/>
        <end position="322"/>
    </location>
</feature>
<dbReference type="SUPFAM" id="SSF53850">
    <property type="entry name" value="Periplasmic binding protein-like II"/>
    <property type="match status" value="1"/>
</dbReference>
<dbReference type="GO" id="GO:0055085">
    <property type="term" value="P:transmembrane transport"/>
    <property type="evidence" value="ECO:0007669"/>
    <property type="project" value="InterPro"/>
</dbReference>
<keyword evidence="1 2" id="KW-0732">Signal</keyword>
<dbReference type="Pfam" id="PF03480">
    <property type="entry name" value="DctP"/>
    <property type="match status" value="1"/>
</dbReference>
<accession>A0A327JGY7</accession>
<sequence length="322" mass="35070">MHFRPAAALLALGILAAPSLAAADDYRIGLITPPPHQWTKTATALAEDLKAKSDGRINLTVFPSGQLGSESEMLQQLQTGALDFAFLTLGEFANRRDDYGIFLAPYIAKDVPAARKLLSGPTAQKLLKSVSKLGLVGFGYGMAGLRQIVMRGEITSGAQLAGKKIRTVPFKPELDFWVKVGAAPTPMPLPALYDAFANGQIDGMQIDFEGTWNSKYYAHAGTIIESNHMMFPMVAVGSARKWREVSDEDKKLIAEAMAARLDSLVAAYESIDADYLAKLQTSKVPVITVDRTFFGEAIDAWYAEWRERAPLLKELEAEAAAM</sequence>
<name>A0A327JGY7_9HYPH</name>
<feature type="signal peptide" evidence="2">
    <location>
        <begin position="1"/>
        <end position="23"/>
    </location>
</feature>
<dbReference type="CDD" id="cd13603">
    <property type="entry name" value="PBP2_TRAP_Siap_TeaA_like"/>
    <property type="match status" value="1"/>
</dbReference>
<comment type="caution">
    <text evidence="3">The sequence shown here is derived from an EMBL/GenBank/DDBJ whole genome shotgun (WGS) entry which is preliminary data.</text>
</comment>
<dbReference type="InterPro" id="IPR018389">
    <property type="entry name" value="DctP_fam"/>
</dbReference>
<reference evidence="3 4" key="1">
    <citation type="submission" date="2017-07" db="EMBL/GenBank/DDBJ databases">
        <title>Draft Genome Sequences of Select Purple Nonsulfur Bacteria.</title>
        <authorList>
            <person name="Lasarre B."/>
            <person name="Mckinlay J.B."/>
        </authorList>
    </citation>
    <scope>NUCLEOTIDE SEQUENCE [LARGE SCALE GENOMIC DNA]</scope>
    <source>
        <strain evidence="3 4">DSM 11290</strain>
    </source>
</reference>
<dbReference type="AlphaFoldDB" id="A0A327JGY7"/>
<evidence type="ECO:0000256" key="1">
    <source>
        <dbReference type="ARBA" id="ARBA00022729"/>
    </source>
</evidence>
<dbReference type="NCBIfam" id="NF037995">
    <property type="entry name" value="TRAP_S1"/>
    <property type="match status" value="1"/>
</dbReference>
<dbReference type="Gene3D" id="3.40.190.170">
    <property type="entry name" value="Bacterial extracellular solute-binding protein, family 7"/>
    <property type="match status" value="1"/>
</dbReference>
<keyword evidence="4" id="KW-1185">Reference proteome</keyword>
<dbReference type="EMBL" id="NPEV01000042">
    <property type="protein sequence ID" value="RAI25677.1"/>
    <property type="molecule type" value="Genomic_DNA"/>
</dbReference>
<proteinExistence type="predicted"/>
<gene>
    <name evidence="3" type="ORF">CH339_17105</name>
</gene>
<dbReference type="Proteomes" id="UP000249299">
    <property type="component" value="Unassembled WGS sequence"/>
</dbReference>
<dbReference type="InterPro" id="IPR038404">
    <property type="entry name" value="TRAP_DctP_sf"/>
</dbReference>
<dbReference type="PANTHER" id="PTHR33376:SF2">
    <property type="entry name" value="DICARBOXYLATE-BINDING PERIPLASMIC PROTEIN"/>
    <property type="match status" value="1"/>
</dbReference>
<evidence type="ECO:0000313" key="3">
    <source>
        <dbReference type="EMBL" id="RAI25677.1"/>
    </source>
</evidence>
<organism evidence="3 4">
    <name type="scientific">Rhodobium orientis</name>
    <dbReference type="NCBI Taxonomy" id="34017"/>
    <lineage>
        <taxon>Bacteria</taxon>
        <taxon>Pseudomonadati</taxon>
        <taxon>Pseudomonadota</taxon>
        <taxon>Alphaproteobacteria</taxon>
        <taxon>Hyphomicrobiales</taxon>
        <taxon>Rhodobiaceae</taxon>
        <taxon>Rhodobium</taxon>
    </lineage>
</organism>